<evidence type="ECO:0000313" key="2">
    <source>
        <dbReference type="EMBL" id="CAL8111078.1"/>
    </source>
</evidence>
<keyword evidence="1" id="KW-0812">Transmembrane</keyword>
<keyword evidence="1" id="KW-0472">Membrane</keyword>
<gene>
    <name evidence="2" type="ORF">ODALV1_LOCUS14707</name>
</gene>
<protein>
    <submittedName>
        <fullName evidence="2">Uncharacterized protein</fullName>
    </submittedName>
</protein>
<feature type="transmembrane region" description="Helical" evidence="1">
    <location>
        <begin position="52"/>
        <end position="71"/>
    </location>
</feature>
<keyword evidence="1" id="KW-1133">Transmembrane helix</keyword>
<proteinExistence type="predicted"/>
<evidence type="ECO:0000313" key="3">
    <source>
        <dbReference type="Proteomes" id="UP001642540"/>
    </source>
</evidence>
<dbReference type="EMBL" id="CAXLJM020000046">
    <property type="protein sequence ID" value="CAL8111078.1"/>
    <property type="molecule type" value="Genomic_DNA"/>
</dbReference>
<dbReference type="Proteomes" id="UP001642540">
    <property type="component" value="Unassembled WGS sequence"/>
</dbReference>
<sequence>MISSNYGRLVRATTKYFGLEDHCILLHMKGGFYSRFNVITEIDEVSCPNKSMPLYFIGFCWTGIIVFSGYFQHTN</sequence>
<reference evidence="2 3" key="1">
    <citation type="submission" date="2024-08" db="EMBL/GenBank/DDBJ databases">
        <authorList>
            <person name="Cucini C."/>
            <person name="Frati F."/>
        </authorList>
    </citation>
    <scope>NUCLEOTIDE SEQUENCE [LARGE SCALE GENOMIC DNA]</scope>
</reference>
<accession>A0ABP1QSY2</accession>
<evidence type="ECO:0000256" key="1">
    <source>
        <dbReference type="SAM" id="Phobius"/>
    </source>
</evidence>
<name>A0ABP1QSY2_9HEXA</name>
<comment type="caution">
    <text evidence="2">The sequence shown here is derived from an EMBL/GenBank/DDBJ whole genome shotgun (WGS) entry which is preliminary data.</text>
</comment>
<organism evidence="2 3">
    <name type="scientific">Orchesella dallaii</name>
    <dbReference type="NCBI Taxonomy" id="48710"/>
    <lineage>
        <taxon>Eukaryota</taxon>
        <taxon>Metazoa</taxon>
        <taxon>Ecdysozoa</taxon>
        <taxon>Arthropoda</taxon>
        <taxon>Hexapoda</taxon>
        <taxon>Collembola</taxon>
        <taxon>Entomobryomorpha</taxon>
        <taxon>Entomobryoidea</taxon>
        <taxon>Orchesellidae</taxon>
        <taxon>Orchesellinae</taxon>
        <taxon>Orchesella</taxon>
    </lineage>
</organism>
<keyword evidence="3" id="KW-1185">Reference proteome</keyword>